<feature type="domain" description="TIR" evidence="1">
    <location>
        <begin position="123"/>
        <end position="256"/>
    </location>
</feature>
<evidence type="ECO:0000313" key="3">
    <source>
        <dbReference type="Proteomes" id="UP000198981"/>
    </source>
</evidence>
<gene>
    <name evidence="2" type="ORF">SAMN03159343_4005</name>
</gene>
<evidence type="ECO:0000313" key="2">
    <source>
        <dbReference type="EMBL" id="SCX59804.1"/>
    </source>
</evidence>
<dbReference type="PROSITE" id="PS50104">
    <property type="entry name" value="TIR"/>
    <property type="match status" value="1"/>
</dbReference>
<dbReference type="SUPFAM" id="SSF52200">
    <property type="entry name" value="Toll/Interleukin receptor TIR domain"/>
    <property type="match status" value="1"/>
</dbReference>
<dbReference type="SMART" id="SM00255">
    <property type="entry name" value="TIR"/>
    <property type="match status" value="1"/>
</dbReference>
<dbReference type="AlphaFoldDB" id="A0A1G4Z281"/>
<dbReference type="InterPro" id="IPR036488">
    <property type="entry name" value="DUF1883-like_sf"/>
</dbReference>
<dbReference type="EMBL" id="FMUH01000008">
    <property type="protein sequence ID" value="SCX59804.1"/>
    <property type="molecule type" value="Genomic_DNA"/>
</dbReference>
<dbReference type="SUPFAM" id="SSF141099">
    <property type="entry name" value="Atu1913-like"/>
    <property type="match status" value="1"/>
</dbReference>
<dbReference type="GO" id="GO:0007165">
    <property type="term" value="P:signal transduction"/>
    <property type="evidence" value="ECO:0007669"/>
    <property type="project" value="InterPro"/>
</dbReference>
<dbReference type="Gene3D" id="4.10.1210.10">
    <property type="entry name" value="Atu1913-like"/>
    <property type="match status" value="1"/>
</dbReference>
<accession>A0A1G4Z281</accession>
<evidence type="ECO:0000259" key="1">
    <source>
        <dbReference type="PROSITE" id="PS50104"/>
    </source>
</evidence>
<sequence length="267" mass="29142">MSVPYQVYDLKQQRAGATVVVTLKGNAANVRLMTSSAFSAYKAGRNFRAIQGLVKKSPVRLRIPNGGHWYLVVDLVGLGGRVSSSAHVEPPPLPALRSAPAAPLSMIRHAPPAVGSATESVQQVWDVFISHASEDKETVAAPLAQHLQDLGVTVWLDSLELKIGDSLRRKIDEGLANSRFGVVVFSRPFLAKGWTQYELDGLVTRQVDGEQNLLPIWHDITRDEIKAASPSLVEKFALLTAQFGIEDIARQIADVVKEQNEDSLADF</sequence>
<name>A0A1G4Z281_9ACTN</name>
<dbReference type="Gene3D" id="3.40.50.10140">
    <property type="entry name" value="Toll/interleukin-1 receptor homology (TIR) domain"/>
    <property type="match status" value="1"/>
</dbReference>
<reference evidence="3" key="1">
    <citation type="submission" date="2016-10" db="EMBL/GenBank/DDBJ databases">
        <authorList>
            <person name="Varghese N."/>
            <person name="Submissions S."/>
        </authorList>
    </citation>
    <scope>NUCLEOTIDE SEQUENCE [LARGE SCALE GENOMIC DNA]</scope>
    <source>
        <strain evidence="3">DSM 45722</strain>
    </source>
</reference>
<dbReference type="InterPro" id="IPR035897">
    <property type="entry name" value="Toll_tir_struct_dom_sf"/>
</dbReference>
<dbReference type="Proteomes" id="UP000198981">
    <property type="component" value="Unassembled WGS sequence"/>
</dbReference>
<protein>
    <submittedName>
        <fullName evidence="2">TIR domain-containing protein</fullName>
    </submittedName>
</protein>
<organism evidence="2 3">
    <name type="scientific">Klenkia marina</name>
    <dbReference type="NCBI Taxonomy" id="1960309"/>
    <lineage>
        <taxon>Bacteria</taxon>
        <taxon>Bacillati</taxon>
        <taxon>Actinomycetota</taxon>
        <taxon>Actinomycetes</taxon>
        <taxon>Geodermatophilales</taxon>
        <taxon>Geodermatophilaceae</taxon>
        <taxon>Klenkia</taxon>
    </lineage>
</organism>
<dbReference type="InterPro" id="IPR015073">
    <property type="entry name" value="DUF1883"/>
</dbReference>
<keyword evidence="3" id="KW-1185">Reference proteome</keyword>
<dbReference type="Pfam" id="PF08980">
    <property type="entry name" value="DUF1883"/>
    <property type="match status" value="1"/>
</dbReference>
<proteinExistence type="predicted"/>
<dbReference type="Pfam" id="PF13676">
    <property type="entry name" value="TIR_2"/>
    <property type="match status" value="1"/>
</dbReference>
<dbReference type="InterPro" id="IPR000157">
    <property type="entry name" value="TIR_dom"/>
</dbReference>